<evidence type="ECO:0000313" key="2">
    <source>
        <dbReference type="Proteomes" id="UP000023703"/>
    </source>
</evidence>
<gene>
    <name evidence="1" type="ORF">CGLY_07340</name>
</gene>
<sequence>MSTRTPTKPNYPAPSAGRTKSAARALGIVRRDHGDDPAAVLAAEQDVAVERVLFHAHRALSSYPNLAGLRPEQVERVVALLTGQAVQS</sequence>
<keyword evidence="2" id="KW-1185">Reference proteome</keyword>
<accession>X5DLD0</accession>
<dbReference type="Proteomes" id="UP000023703">
    <property type="component" value="Chromosome"/>
</dbReference>
<dbReference type="RefSeq" id="WP_038548066.1">
    <property type="nucleotide sequence ID" value="NZ_CP006842.1"/>
</dbReference>
<evidence type="ECO:0000313" key="1">
    <source>
        <dbReference type="EMBL" id="AHW63913.1"/>
    </source>
</evidence>
<proteinExistence type="predicted"/>
<dbReference type="KEGG" id="cgy:CGLY_07340"/>
<dbReference type="AlphaFoldDB" id="X5DLD0"/>
<protein>
    <submittedName>
        <fullName evidence="1">Uncharacterized protein</fullName>
    </submittedName>
</protein>
<reference evidence="1 2" key="1">
    <citation type="journal article" date="2015" name="Int. J. Syst. Evol. Microbiol.">
        <title>Revisiting Corynebacterium glyciniphilum (ex Kubota et al., 1972) sp. nov., nom. rev., isolated from putrefied banana.</title>
        <authorList>
            <person name="Al-Dilaimi A."/>
            <person name="Bednarz H."/>
            <person name="Lomker A."/>
            <person name="Niehaus K."/>
            <person name="Kalinowski J."/>
            <person name="Ruckert C."/>
        </authorList>
    </citation>
    <scope>NUCLEOTIDE SEQUENCE [LARGE SCALE GENOMIC DNA]</scope>
    <source>
        <strain evidence="1">AJ 3170</strain>
    </source>
</reference>
<dbReference type="EMBL" id="CP006842">
    <property type="protein sequence ID" value="AHW63913.1"/>
    <property type="molecule type" value="Genomic_DNA"/>
</dbReference>
<dbReference type="HOGENOM" id="CLU_2463823_0_0_11"/>
<name>X5DLD0_9CORY</name>
<organism evidence="1 2">
    <name type="scientific">Corynebacterium glyciniphilum AJ 3170</name>
    <dbReference type="NCBI Taxonomy" id="1404245"/>
    <lineage>
        <taxon>Bacteria</taxon>
        <taxon>Bacillati</taxon>
        <taxon>Actinomycetota</taxon>
        <taxon>Actinomycetes</taxon>
        <taxon>Mycobacteriales</taxon>
        <taxon>Corynebacteriaceae</taxon>
        <taxon>Corynebacterium</taxon>
    </lineage>
</organism>